<comment type="caution">
    <text evidence="1">The sequence shown here is derived from an EMBL/GenBank/DDBJ whole genome shotgun (WGS) entry which is preliminary data.</text>
</comment>
<protein>
    <submittedName>
        <fullName evidence="1">Uncharacterized protein</fullName>
    </submittedName>
</protein>
<accession>A0ACC3DHJ4</accession>
<dbReference type="Proteomes" id="UP001186974">
    <property type="component" value="Unassembled WGS sequence"/>
</dbReference>
<sequence>MTPTAVPWQNSDVLNGGVFWSDNTTLYLYGGVNASAPAGDAIWSYHVPSGRWQENIVMGDGNYQMGGRGSGLFASDPGTATSVFSGGLRTDVDGMLEFWSSESAGLSWTNLSSPSCTSLGSPGPQRLEGHMVYLPIGNRGILVAMGGYD</sequence>
<evidence type="ECO:0000313" key="2">
    <source>
        <dbReference type="Proteomes" id="UP001186974"/>
    </source>
</evidence>
<organism evidence="1 2">
    <name type="scientific">Coniosporium uncinatum</name>
    <dbReference type="NCBI Taxonomy" id="93489"/>
    <lineage>
        <taxon>Eukaryota</taxon>
        <taxon>Fungi</taxon>
        <taxon>Dikarya</taxon>
        <taxon>Ascomycota</taxon>
        <taxon>Pezizomycotina</taxon>
        <taxon>Dothideomycetes</taxon>
        <taxon>Dothideomycetes incertae sedis</taxon>
        <taxon>Coniosporium</taxon>
    </lineage>
</organism>
<evidence type="ECO:0000313" key="1">
    <source>
        <dbReference type="EMBL" id="KAK3075587.1"/>
    </source>
</evidence>
<dbReference type="EMBL" id="JAWDJW010004416">
    <property type="protein sequence ID" value="KAK3075587.1"/>
    <property type="molecule type" value="Genomic_DNA"/>
</dbReference>
<reference evidence="1" key="1">
    <citation type="submission" date="2024-09" db="EMBL/GenBank/DDBJ databases">
        <title>Black Yeasts Isolated from many extreme environments.</title>
        <authorList>
            <person name="Coleine C."/>
            <person name="Stajich J.E."/>
            <person name="Selbmann L."/>
        </authorList>
    </citation>
    <scope>NUCLEOTIDE SEQUENCE</scope>
    <source>
        <strain evidence="1">CCFEE 5737</strain>
    </source>
</reference>
<gene>
    <name evidence="1" type="ORF">LTS18_014013</name>
</gene>
<feature type="non-terminal residue" evidence="1">
    <location>
        <position position="149"/>
    </location>
</feature>
<keyword evidence="2" id="KW-1185">Reference proteome</keyword>
<proteinExistence type="predicted"/>
<name>A0ACC3DHJ4_9PEZI</name>